<keyword evidence="2" id="KW-1185">Reference proteome</keyword>
<protein>
    <recommendedName>
        <fullName evidence="3">SpoVT-AbrB domain-containing protein</fullName>
    </recommendedName>
</protein>
<dbReference type="KEGG" id="pcat:Pcatena_00810"/>
<dbReference type="SUPFAM" id="SSF89447">
    <property type="entry name" value="AbrB/MazE/MraZ-like"/>
    <property type="match status" value="1"/>
</dbReference>
<reference evidence="2" key="1">
    <citation type="submission" date="2018-11" db="EMBL/GenBank/DDBJ databases">
        <title>Comparative genomics of Parolsenella catena and Libanicoccus massiliensis: Reclassification of Libanicoccus massiliensis as Parolsenella massiliensis comb. nov.</title>
        <authorList>
            <person name="Sakamoto M."/>
            <person name="Ikeyama N."/>
            <person name="Murakami T."/>
            <person name="Mori H."/>
            <person name="Yuki M."/>
            <person name="Ohkuma M."/>
        </authorList>
    </citation>
    <scope>NUCLEOTIDE SEQUENCE [LARGE SCALE GENOMIC DNA]</scope>
    <source>
        <strain evidence="2">JCM 31932</strain>
    </source>
</reference>
<evidence type="ECO:0008006" key="3">
    <source>
        <dbReference type="Google" id="ProtNLM"/>
    </source>
</evidence>
<name>A0A3G9K698_9ACTN</name>
<dbReference type="OrthoDB" id="9811597at2"/>
<accession>A0A3G9K698</accession>
<dbReference type="AlphaFoldDB" id="A0A3G9K698"/>
<gene>
    <name evidence="1" type="ORF">Pcatena_00810</name>
</gene>
<dbReference type="GeneID" id="88848223"/>
<proteinExistence type="predicted"/>
<evidence type="ECO:0000313" key="1">
    <source>
        <dbReference type="EMBL" id="BBH49494.1"/>
    </source>
</evidence>
<dbReference type="RefSeq" id="WP_126420640.1">
    <property type="nucleotide sequence ID" value="NZ_AP019367.1"/>
</dbReference>
<organism evidence="1 2">
    <name type="scientific">Parolsenella catena</name>
    <dbReference type="NCBI Taxonomy" id="2003188"/>
    <lineage>
        <taxon>Bacteria</taxon>
        <taxon>Bacillati</taxon>
        <taxon>Actinomycetota</taxon>
        <taxon>Coriobacteriia</taxon>
        <taxon>Coriobacteriales</taxon>
        <taxon>Atopobiaceae</taxon>
        <taxon>Parolsenella</taxon>
    </lineage>
</organism>
<dbReference type="InterPro" id="IPR037914">
    <property type="entry name" value="SpoVT-AbrB_sf"/>
</dbReference>
<dbReference type="Proteomes" id="UP000273154">
    <property type="component" value="Chromosome"/>
</dbReference>
<sequence length="92" mass="10276">MVTMMSTKMTKAGQTTVPKEIRTALGIADDSRVYWFWDGEHAYIASTPSPLPEVTSAKEFWRGIADAERQVEAGKTRSANEVVSEMRSRYGC</sequence>
<evidence type="ECO:0000313" key="2">
    <source>
        <dbReference type="Proteomes" id="UP000273154"/>
    </source>
</evidence>
<dbReference type="Gene3D" id="2.10.260.10">
    <property type="match status" value="1"/>
</dbReference>
<dbReference type="EMBL" id="AP019367">
    <property type="protein sequence ID" value="BBH49494.1"/>
    <property type="molecule type" value="Genomic_DNA"/>
</dbReference>